<evidence type="ECO:0000313" key="1">
    <source>
        <dbReference type="EMBL" id="GMS85300.1"/>
    </source>
</evidence>
<accession>A0AAV5SRP9</accession>
<protein>
    <recommendedName>
        <fullName evidence="3">G protein-coupled receptor</fullName>
    </recommendedName>
</protein>
<gene>
    <name evidence="1" type="ORF">PENTCL1PPCAC_7475</name>
</gene>
<dbReference type="Proteomes" id="UP001432027">
    <property type="component" value="Unassembled WGS sequence"/>
</dbReference>
<keyword evidence="2" id="KW-1185">Reference proteome</keyword>
<proteinExistence type="predicted"/>
<comment type="caution">
    <text evidence="1">The sequence shown here is derived from an EMBL/GenBank/DDBJ whole genome shotgun (WGS) entry which is preliminary data.</text>
</comment>
<evidence type="ECO:0008006" key="3">
    <source>
        <dbReference type="Google" id="ProtNLM"/>
    </source>
</evidence>
<feature type="non-terminal residue" evidence="1">
    <location>
        <position position="1"/>
    </location>
</feature>
<sequence length="73" mass="8418">ATRSEDGHHRSVQDAVPAVCRVLAANLHSQCIHRRCAQRYPDGDWRPSGCFYCHWGPFLTFSNEMRKLIFVNT</sequence>
<organism evidence="1 2">
    <name type="scientific">Pristionchus entomophagus</name>
    <dbReference type="NCBI Taxonomy" id="358040"/>
    <lineage>
        <taxon>Eukaryota</taxon>
        <taxon>Metazoa</taxon>
        <taxon>Ecdysozoa</taxon>
        <taxon>Nematoda</taxon>
        <taxon>Chromadorea</taxon>
        <taxon>Rhabditida</taxon>
        <taxon>Rhabditina</taxon>
        <taxon>Diplogasteromorpha</taxon>
        <taxon>Diplogasteroidea</taxon>
        <taxon>Neodiplogasteridae</taxon>
        <taxon>Pristionchus</taxon>
    </lineage>
</organism>
<dbReference type="AlphaFoldDB" id="A0AAV5SRP9"/>
<evidence type="ECO:0000313" key="2">
    <source>
        <dbReference type="Proteomes" id="UP001432027"/>
    </source>
</evidence>
<feature type="non-terminal residue" evidence="1">
    <location>
        <position position="73"/>
    </location>
</feature>
<dbReference type="EMBL" id="BTSX01000002">
    <property type="protein sequence ID" value="GMS85300.1"/>
    <property type="molecule type" value="Genomic_DNA"/>
</dbReference>
<reference evidence="1" key="1">
    <citation type="submission" date="2023-10" db="EMBL/GenBank/DDBJ databases">
        <title>Genome assembly of Pristionchus species.</title>
        <authorList>
            <person name="Yoshida K."/>
            <person name="Sommer R.J."/>
        </authorList>
    </citation>
    <scope>NUCLEOTIDE SEQUENCE</scope>
    <source>
        <strain evidence="1">RS0144</strain>
    </source>
</reference>
<name>A0AAV5SRP9_9BILA</name>